<dbReference type="UniPathway" id="UPA00314">
    <property type="reaction ID" value="UER00076"/>
</dbReference>
<reference evidence="12 13" key="1">
    <citation type="submission" date="2018-08" db="EMBL/GenBank/DDBJ databases">
        <title>Jishengella sp. nov., isolated from a root of Azadirachta indica A. Juss. var. siamensis Valenton.</title>
        <authorList>
            <person name="Kuncharoen N."/>
            <person name="Tanasupawat S."/>
            <person name="Kudo T."/>
            <person name="Ohkuma M."/>
        </authorList>
    </citation>
    <scope>NUCLEOTIDE SEQUENCE [LARGE SCALE GENOMIC DNA]</scope>
    <source>
        <strain evidence="12 13">AZ1-13</strain>
    </source>
</reference>
<feature type="binding site" evidence="5 7">
    <location>
        <position position="310"/>
    </location>
    <ligand>
        <name>NAD(+)</name>
        <dbReference type="ChEBI" id="CHEBI:57540"/>
    </ligand>
</feature>
<dbReference type="PANTHER" id="PTHR23420">
    <property type="entry name" value="ADENOSYLHOMOCYSTEINASE"/>
    <property type="match status" value="1"/>
</dbReference>
<comment type="caution">
    <text evidence="5">Lacks conserved residue(s) required for the propagation of feature annotation.</text>
</comment>
<feature type="binding site" evidence="5 6">
    <location>
        <position position="257"/>
    </location>
    <ligand>
        <name>substrate</name>
    </ligand>
</feature>
<feature type="binding site" evidence="5 6">
    <location>
        <position position="76"/>
    </location>
    <ligand>
        <name>substrate</name>
    </ligand>
</feature>
<feature type="binding site" evidence="5">
    <location>
        <begin position="287"/>
        <end position="292"/>
    </location>
    <ligand>
        <name>NAD(+)</name>
        <dbReference type="ChEBI" id="CHEBI:57540"/>
    </ligand>
</feature>
<feature type="binding site" evidence="5 6">
    <location>
        <position position="253"/>
    </location>
    <ligand>
        <name>substrate</name>
    </ligand>
</feature>
<dbReference type="EMBL" id="QXEC01000026">
    <property type="protein sequence ID" value="RIV34614.1"/>
    <property type="molecule type" value="Genomic_DNA"/>
</dbReference>
<evidence type="ECO:0000256" key="4">
    <source>
        <dbReference type="ARBA" id="ARBA00023027"/>
    </source>
</evidence>
<evidence type="ECO:0000313" key="13">
    <source>
        <dbReference type="Proteomes" id="UP000283832"/>
    </source>
</evidence>
<sequence>MTSTLPASASGTSPEARPRTLAEGDYKVADLSLAEFGRKEIRLAEHEMPGLMAIRREFADAQPLAGARITGSLHMTIQTAVLIETLVALGAQVRWASCNIFSTQDHAAAAVVVGPEGTVDAPAGVPVYAWKGETLEEYWWCTEQVLAWPDEQGGPNMILDDGGDATLLVHRGAEFEKAGAVPPVESADSEEYAVILGVLHRSLAEDGQRWTRIAAGIKGVTEETTTGVHRLYEMHRAGTLLFPAINVNDSVTKSKFDNKYGCRHSLIDGINRATDVLIGGKMAVVLGYGDVGKGCAESLRGQGARVVVTEVDPICALQAAMDGYQVATLDDVVEQADIFITATGCFDVITNEHMARMKHQAIVGNIGHFDNEIDMAGLAKRSDVTRENIKPQVDVWRFDDGHAIIVLSEGRLLNLGNATGHPSFVMSNSFANQTIAQIELYTKTADYPIGVYVLPKHLDEKVARLHLDALGAKLSTLSKVQADYLGVAVEGPFKPDHYRY</sequence>
<dbReference type="Pfam" id="PF00670">
    <property type="entry name" value="AdoHcyase_NAD"/>
    <property type="match status" value="1"/>
</dbReference>
<dbReference type="SUPFAM" id="SSF52283">
    <property type="entry name" value="Formate/glycerate dehydrogenase catalytic domain-like"/>
    <property type="match status" value="1"/>
</dbReference>
<comment type="catalytic activity">
    <reaction evidence="5 8">
        <text>S-adenosyl-L-homocysteine + H2O = L-homocysteine + adenosine</text>
        <dbReference type="Rhea" id="RHEA:21708"/>
        <dbReference type="ChEBI" id="CHEBI:15377"/>
        <dbReference type="ChEBI" id="CHEBI:16335"/>
        <dbReference type="ChEBI" id="CHEBI:57856"/>
        <dbReference type="ChEBI" id="CHEBI:58199"/>
        <dbReference type="EC" id="3.13.2.1"/>
    </reaction>
</comment>
<feature type="compositionally biased region" description="Polar residues" evidence="10">
    <location>
        <begin position="1"/>
        <end position="13"/>
    </location>
</feature>
<keyword evidence="5" id="KW-0963">Cytoplasm</keyword>
<keyword evidence="4 5" id="KW-0520">NAD</keyword>
<organism evidence="12 13">
    <name type="scientific">Micromonospora radicis</name>
    <dbReference type="NCBI Taxonomy" id="1894971"/>
    <lineage>
        <taxon>Bacteria</taxon>
        <taxon>Bacillati</taxon>
        <taxon>Actinomycetota</taxon>
        <taxon>Actinomycetes</taxon>
        <taxon>Micromonosporales</taxon>
        <taxon>Micromonosporaceae</taxon>
        <taxon>Micromonospora</taxon>
    </lineage>
</organism>
<accession>A0A418MQ26</accession>
<comment type="caution">
    <text evidence="12">The sequence shown here is derived from an EMBL/GenBank/DDBJ whole genome shotgun (WGS) entry which is preliminary data.</text>
</comment>
<evidence type="ECO:0000256" key="1">
    <source>
        <dbReference type="ARBA" id="ARBA00007122"/>
    </source>
</evidence>
<feature type="binding site" evidence="7">
    <location>
        <begin position="289"/>
        <end position="294"/>
    </location>
    <ligand>
        <name>NAD(+)</name>
        <dbReference type="ChEBI" id="CHEBI:57540"/>
    </ligand>
</feature>
<dbReference type="GO" id="GO:0033353">
    <property type="term" value="P:S-adenosylmethionine cycle"/>
    <property type="evidence" value="ECO:0007669"/>
    <property type="project" value="TreeGrafter"/>
</dbReference>
<evidence type="ECO:0000256" key="3">
    <source>
        <dbReference type="ARBA" id="ARBA00022801"/>
    </source>
</evidence>
<feature type="binding site" evidence="5 7">
    <location>
        <position position="414"/>
    </location>
    <ligand>
        <name>NAD(+)</name>
        <dbReference type="ChEBI" id="CHEBI:57540"/>
    </ligand>
</feature>
<evidence type="ECO:0000256" key="8">
    <source>
        <dbReference type="RuleBase" id="RU000548"/>
    </source>
</evidence>
<dbReference type="SMART" id="SM00996">
    <property type="entry name" value="AdoHcyase"/>
    <property type="match status" value="1"/>
</dbReference>
<feature type="binding site" evidence="5 7">
    <location>
        <begin position="224"/>
        <end position="226"/>
    </location>
    <ligand>
        <name>NAD(+)</name>
        <dbReference type="ChEBI" id="CHEBI:57540"/>
    </ligand>
</feature>
<dbReference type="PIRSF" id="PIRSF001109">
    <property type="entry name" value="Ad_hcy_hydrolase"/>
    <property type="match status" value="1"/>
</dbReference>
<dbReference type="SUPFAM" id="SSF51735">
    <property type="entry name" value="NAD(P)-binding Rossmann-fold domains"/>
    <property type="match status" value="1"/>
</dbReference>
<dbReference type="GO" id="GO:0071269">
    <property type="term" value="P:L-homocysteine biosynthetic process"/>
    <property type="evidence" value="ECO:0007669"/>
    <property type="project" value="UniProtKB-UniRule"/>
</dbReference>
<dbReference type="CDD" id="cd00401">
    <property type="entry name" value="SAHH"/>
    <property type="match status" value="1"/>
</dbReference>
<dbReference type="PROSITE" id="PS00739">
    <property type="entry name" value="ADOHCYASE_2"/>
    <property type="match status" value="1"/>
</dbReference>
<dbReference type="AlphaFoldDB" id="A0A418MQ26"/>
<comment type="pathway">
    <text evidence="5 8">Amino-acid biosynthesis; L-homocysteine biosynthesis; L-homocysteine from S-adenosyl-L-homocysteine: step 1/1.</text>
</comment>
<dbReference type="Pfam" id="PF05221">
    <property type="entry name" value="AdoHcyase"/>
    <property type="match status" value="1"/>
</dbReference>
<feature type="binding site" evidence="5">
    <location>
        <position position="258"/>
    </location>
    <ligand>
        <name>NAD(+)</name>
        <dbReference type="ChEBI" id="CHEBI:57540"/>
    </ligand>
</feature>
<keyword evidence="3 5" id="KW-0378">Hydrolase</keyword>
<dbReference type="Proteomes" id="UP000283832">
    <property type="component" value="Unassembled WGS sequence"/>
</dbReference>
<dbReference type="InterPro" id="IPR015878">
    <property type="entry name" value="Ado_hCys_hydrolase_NAD-bd"/>
</dbReference>
<comment type="function">
    <text evidence="5">May play a key role in the regulation of the intracellular concentration of adenosylhomocysteine.</text>
</comment>
<dbReference type="InterPro" id="IPR020082">
    <property type="entry name" value="S-Ado-L-homoCys_hydrolase_CS"/>
</dbReference>
<feature type="binding site" evidence="7">
    <location>
        <position position="421"/>
    </location>
    <ligand>
        <name>NAD(+)</name>
        <dbReference type="ChEBI" id="CHEBI:57540"/>
    </ligand>
</feature>
<comment type="cofactor">
    <cofactor evidence="5 7 8">
        <name>NAD(+)</name>
        <dbReference type="ChEBI" id="CHEBI:57540"/>
    </cofactor>
    <text evidence="5 7 8">Binds 1 NAD(+) per subunit.</text>
</comment>
<evidence type="ECO:0000259" key="11">
    <source>
        <dbReference type="SMART" id="SM00997"/>
    </source>
</evidence>
<feature type="binding site" evidence="5 6">
    <location>
        <position position="223"/>
    </location>
    <ligand>
        <name>substrate</name>
    </ligand>
</feature>
<dbReference type="EC" id="3.13.2.1" evidence="5"/>
<dbReference type="PANTHER" id="PTHR23420:SF0">
    <property type="entry name" value="ADENOSYLHOMOCYSTEINASE"/>
    <property type="match status" value="1"/>
</dbReference>
<dbReference type="GO" id="GO:0005829">
    <property type="term" value="C:cytosol"/>
    <property type="evidence" value="ECO:0007669"/>
    <property type="project" value="TreeGrafter"/>
</dbReference>
<dbReference type="HAMAP" id="MF_00563">
    <property type="entry name" value="AdoHcyase"/>
    <property type="match status" value="1"/>
</dbReference>
<gene>
    <name evidence="5" type="primary">ahcY</name>
    <name evidence="12" type="ORF">D2L64_22200</name>
</gene>
<dbReference type="SMART" id="SM00997">
    <property type="entry name" value="AdoHcyase_NAD"/>
    <property type="match status" value="1"/>
</dbReference>
<evidence type="ECO:0000256" key="10">
    <source>
        <dbReference type="SAM" id="MobiDB-lite"/>
    </source>
</evidence>
<dbReference type="GO" id="GO:0006730">
    <property type="term" value="P:one-carbon metabolic process"/>
    <property type="evidence" value="ECO:0007669"/>
    <property type="project" value="UniProtKB-UniRule"/>
</dbReference>
<dbReference type="Gene3D" id="3.40.50.720">
    <property type="entry name" value="NAD(P)-binding Rossmann-like Domain"/>
    <property type="match status" value="1"/>
</dbReference>
<protein>
    <recommendedName>
        <fullName evidence="5">Adenosylhomocysteinase</fullName>
        <ecNumber evidence="5">3.13.2.1</ecNumber>
    </recommendedName>
    <alternativeName>
        <fullName evidence="5">S-adenosyl-L-homocysteine hydrolase</fullName>
        <shortName evidence="5">AdoHcyase</shortName>
    </alternativeName>
</protein>
<evidence type="ECO:0000256" key="2">
    <source>
        <dbReference type="ARBA" id="ARBA00022563"/>
    </source>
</evidence>
<comment type="subcellular location">
    <subcellularLocation>
        <location evidence="5">Cytoplasm</location>
    </subcellularLocation>
</comment>
<dbReference type="GO" id="GO:0004013">
    <property type="term" value="F:adenosylhomocysteinase activity"/>
    <property type="evidence" value="ECO:0007669"/>
    <property type="project" value="UniProtKB-UniRule"/>
</dbReference>
<proteinExistence type="inferred from homology"/>
<dbReference type="PROSITE" id="PS00738">
    <property type="entry name" value="ADOHCYASE_1"/>
    <property type="match status" value="1"/>
</dbReference>
<dbReference type="NCBIfam" id="TIGR00936">
    <property type="entry name" value="ahcY"/>
    <property type="match status" value="1"/>
</dbReference>
<evidence type="ECO:0000256" key="9">
    <source>
        <dbReference type="RuleBase" id="RU004166"/>
    </source>
</evidence>
<comment type="similarity">
    <text evidence="1 5 9">Belongs to the adenosylhomocysteinase family.</text>
</comment>
<dbReference type="NCBIfam" id="NF004005">
    <property type="entry name" value="PRK05476.2-3"/>
    <property type="match status" value="1"/>
</dbReference>
<feature type="domain" description="S-adenosyl-L-homocysteine hydrolase NAD binding" evidence="11">
    <location>
        <begin position="258"/>
        <end position="420"/>
    </location>
</feature>
<dbReference type="OrthoDB" id="9802717at2"/>
<feature type="region of interest" description="Disordered" evidence="10">
    <location>
        <begin position="1"/>
        <end position="20"/>
    </location>
</feature>
<dbReference type="InterPro" id="IPR036291">
    <property type="entry name" value="NAD(P)-bd_dom_sf"/>
</dbReference>
<keyword evidence="2 5" id="KW-0554">One-carbon metabolism</keyword>
<evidence type="ECO:0000256" key="5">
    <source>
        <dbReference type="HAMAP-Rule" id="MF_00563"/>
    </source>
</evidence>
<evidence type="ECO:0000256" key="6">
    <source>
        <dbReference type="PIRSR" id="PIRSR001109-1"/>
    </source>
</evidence>
<feature type="binding site" evidence="5 6">
    <location>
        <position position="161"/>
    </location>
    <ligand>
        <name>substrate</name>
    </ligand>
</feature>
<dbReference type="InterPro" id="IPR042172">
    <property type="entry name" value="Adenosylhomocyst_ase-like_sf"/>
</dbReference>
<name>A0A418MQ26_9ACTN</name>
<feature type="binding site" evidence="5 7">
    <location>
        <begin position="366"/>
        <end position="368"/>
    </location>
    <ligand>
        <name>NAD(+)</name>
        <dbReference type="ChEBI" id="CHEBI:57540"/>
    </ligand>
</feature>
<dbReference type="InterPro" id="IPR000043">
    <property type="entry name" value="Adenosylhomocysteinase-like"/>
</dbReference>
<keyword evidence="13" id="KW-1185">Reference proteome</keyword>
<evidence type="ECO:0000313" key="12">
    <source>
        <dbReference type="EMBL" id="RIV34614.1"/>
    </source>
</evidence>
<dbReference type="FunFam" id="3.40.50.720:FF:000004">
    <property type="entry name" value="Adenosylhomocysteinase"/>
    <property type="match status" value="1"/>
</dbReference>
<dbReference type="Gene3D" id="3.40.50.1480">
    <property type="entry name" value="Adenosylhomocysteinase-like"/>
    <property type="match status" value="1"/>
</dbReference>
<dbReference type="RefSeq" id="WP_119579147.1">
    <property type="nucleotide sequence ID" value="NZ_QXEC01000026.1"/>
</dbReference>
<evidence type="ECO:0000256" key="7">
    <source>
        <dbReference type="PIRSR" id="PIRSR001109-2"/>
    </source>
</evidence>